<accession>A0ABY8FYH7</accession>
<dbReference type="RefSeq" id="WP_278012949.1">
    <property type="nucleotide sequence ID" value="NZ_CP121208.1"/>
</dbReference>
<comment type="catalytic activity">
    <reaction evidence="7">
        <text>DNA(n) + a 2'-deoxyribonucleoside 5'-triphosphate = DNA(n+1) + diphosphate</text>
        <dbReference type="Rhea" id="RHEA:22508"/>
        <dbReference type="Rhea" id="RHEA-COMP:17339"/>
        <dbReference type="Rhea" id="RHEA-COMP:17340"/>
        <dbReference type="ChEBI" id="CHEBI:33019"/>
        <dbReference type="ChEBI" id="CHEBI:61560"/>
        <dbReference type="ChEBI" id="CHEBI:173112"/>
        <dbReference type="EC" id="2.7.7.7"/>
    </reaction>
</comment>
<evidence type="ECO:0000256" key="3">
    <source>
        <dbReference type="ARBA" id="ARBA00022679"/>
    </source>
</evidence>
<name>A0ABY8FYH7_9ACTO</name>
<dbReference type="PANTHER" id="PTHR11669:SF8">
    <property type="entry name" value="DNA POLYMERASE III SUBUNIT DELTA"/>
    <property type="match status" value="1"/>
</dbReference>
<sequence length="402" mass="42561">MSVFDSLVGQESAISVLKAAADVGRAIARGKSTGTSSAMSHAWLFTGPPGSGRSLAARTLAAALLCTGPEPGCGECPGCHAAMADNHPDLTTVSTDLVTISADEVREYVASAFVAPSQGYYRIILIEDADRMVERTTNVLLKAIEEPGERTVWMLCTAAPGDVLPTIRSRCRGVNLVTPSAQEVADLLVQRDGVDPQRAILAARASQSHVGVARALALNEDGAAAIRRHTLDAIASIKGVGDAEMAAIRLLDADAMRGEKTAKAGTKAAKAVKDAQADAVKRKIMEAYGLDADSKVPSSMRGEIKAALDSQKKRATRSQRDLLDRELIYAIGFYRDVLVTQLGSDVDLINQDYIEAILELAGKLTAAQVLGKIEKLNVARERLSANVAPQLAMEAAMMGLRL</sequence>
<dbReference type="InterPro" id="IPR050238">
    <property type="entry name" value="DNA_Rep/Repair_Clamp_Loader"/>
</dbReference>
<evidence type="ECO:0000256" key="4">
    <source>
        <dbReference type="ARBA" id="ARBA00022695"/>
    </source>
</evidence>
<dbReference type="Gene3D" id="3.40.50.300">
    <property type="entry name" value="P-loop containing nucleotide triphosphate hydrolases"/>
    <property type="match status" value="1"/>
</dbReference>
<evidence type="ECO:0000256" key="6">
    <source>
        <dbReference type="ARBA" id="ARBA00022932"/>
    </source>
</evidence>
<dbReference type="InterPro" id="IPR027417">
    <property type="entry name" value="P-loop_NTPase"/>
</dbReference>
<evidence type="ECO:0000256" key="5">
    <source>
        <dbReference type="ARBA" id="ARBA00022705"/>
    </source>
</evidence>
<evidence type="ECO:0000313" key="10">
    <source>
        <dbReference type="Proteomes" id="UP001215216"/>
    </source>
</evidence>
<dbReference type="GO" id="GO:0003887">
    <property type="term" value="F:DNA-directed DNA polymerase activity"/>
    <property type="evidence" value="ECO:0007669"/>
    <property type="project" value="UniProtKB-EC"/>
</dbReference>
<evidence type="ECO:0000259" key="8">
    <source>
        <dbReference type="Pfam" id="PF09115"/>
    </source>
</evidence>
<dbReference type="Pfam" id="PF13177">
    <property type="entry name" value="DNA_pol3_delta2"/>
    <property type="match status" value="1"/>
</dbReference>
<gene>
    <name evidence="9" type="ORF">P7079_00800</name>
</gene>
<dbReference type="Proteomes" id="UP001215216">
    <property type="component" value="Chromosome"/>
</dbReference>
<keyword evidence="10" id="KW-1185">Reference proteome</keyword>
<dbReference type="InterPro" id="IPR015199">
    <property type="entry name" value="DNA_pol_III_delta_C"/>
</dbReference>
<keyword evidence="3 9" id="KW-0808">Transferase</keyword>
<reference evidence="9 10" key="1">
    <citation type="submission" date="2023-03" db="EMBL/GenBank/DDBJ databases">
        <title>Complete genome of Arcanobacterium canis strain DSM 25104 isolated in 2010 from a canine otitis externa in Germany.</title>
        <authorList>
            <person name="Borowiak M."/>
            <person name="Kreitlow A."/>
            <person name="Malorny B."/>
            <person name="Laemmler C."/>
            <person name="Prenger-Berninghoff E."/>
            <person name="Ploetz M."/>
            <person name="Abdulmawjood A."/>
        </authorList>
    </citation>
    <scope>NUCLEOTIDE SEQUENCE [LARGE SCALE GENOMIC DNA]</scope>
    <source>
        <strain evidence="9 10">DSM 25104</strain>
    </source>
</reference>
<keyword evidence="4 9" id="KW-0548">Nucleotidyltransferase</keyword>
<dbReference type="EC" id="2.7.7.7" evidence="1"/>
<evidence type="ECO:0000313" key="9">
    <source>
        <dbReference type="EMBL" id="WFM83554.1"/>
    </source>
</evidence>
<dbReference type="NCBIfam" id="NF005926">
    <property type="entry name" value="PRK07940.1"/>
    <property type="match status" value="1"/>
</dbReference>
<feature type="domain" description="DNA polymerase III delta subunit C-terminal" evidence="8">
    <location>
        <begin position="331"/>
        <end position="397"/>
    </location>
</feature>
<evidence type="ECO:0000256" key="2">
    <source>
        <dbReference type="ARBA" id="ARBA00014363"/>
    </source>
</evidence>
<evidence type="ECO:0000256" key="7">
    <source>
        <dbReference type="ARBA" id="ARBA00049244"/>
    </source>
</evidence>
<dbReference type="Pfam" id="PF09115">
    <property type="entry name" value="DNApol3-delta_C"/>
    <property type="match status" value="1"/>
</dbReference>
<proteinExistence type="predicted"/>
<dbReference type="SUPFAM" id="SSF52540">
    <property type="entry name" value="P-loop containing nucleoside triphosphate hydrolases"/>
    <property type="match status" value="1"/>
</dbReference>
<protein>
    <recommendedName>
        <fullName evidence="2">DNA polymerase III subunit delta'</fullName>
        <ecNumber evidence="1">2.7.7.7</ecNumber>
    </recommendedName>
</protein>
<organism evidence="9 10">
    <name type="scientific">Arcanobacterium canis</name>
    <dbReference type="NCBI Taxonomy" id="999183"/>
    <lineage>
        <taxon>Bacteria</taxon>
        <taxon>Bacillati</taxon>
        <taxon>Actinomycetota</taxon>
        <taxon>Actinomycetes</taxon>
        <taxon>Actinomycetales</taxon>
        <taxon>Actinomycetaceae</taxon>
        <taxon>Arcanobacterium</taxon>
    </lineage>
</organism>
<keyword evidence="6" id="KW-0239">DNA-directed DNA polymerase</keyword>
<dbReference type="PANTHER" id="PTHR11669">
    <property type="entry name" value="REPLICATION FACTOR C / DNA POLYMERASE III GAMMA-TAU SUBUNIT"/>
    <property type="match status" value="1"/>
</dbReference>
<keyword evidence="5" id="KW-0235">DNA replication</keyword>
<dbReference type="EMBL" id="CP121208">
    <property type="protein sequence ID" value="WFM83554.1"/>
    <property type="molecule type" value="Genomic_DNA"/>
</dbReference>
<evidence type="ECO:0000256" key="1">
    <source>
        <dbReference type="ARBA" id="ARBA00012417"/>
    </source>
</evidence>